<proteinExistence type="predicted"/>
<organism evidence="2 3">
    <name type="scientific">Pleurodeles waltl</name>
    <name type="common">Iberian ribbed newt</name>
    <dbReference type="NCBI Taxonomy" id="8319"/>
    <lineage>
        <taxon>Eukaryota</taxon>
        <taxon>Metazoa</taxon>
        <taxon>Chordata</taxon>
        <taxon>Craniata</taxon>
        <taxon>Vertebrata</taxon>
        <taxon>Euteleostomi</taxon>
        <taxon>Amphibia</taxon>
        <taxon>Batrachia</taxon>
        <taxon>Caudata</taxon>
        <taxon>Salamandroidea</taxon>
        <taxon>Salamandridae</taxon>
        <taxon>Pleurodelinae</taxon>
        <taxon>Pleurodeles</taxon>
    </lineage>
</organism>
<evidence type="ECO:0000313" key="3">
    <source>
        <dbReference type="Proteomes" id="UP001066276"/>
    </source>
</evidence>
<protein>
    <submittedName>
        <fullName evidence="2">Uncharacterized protein</fullName>
    </submittedName>
</protein>
<reference evidence="2" key="1">
    <citation type="journal article" date="2022" name="bioRxiv">
        <title>Sequencing and chromosome-scale assembly of the giantPleurodeles waltlgenome.</title>
        <authorList>
            <person name="Brown T."/>
            <person name="Elewa A."/>
            <person name="Iarovenko S."/>
            <person name="Subramanian E."/>
            <person name="Araus A.J."/>
            <person name="Petzold A."/>
            <person name="Susuki M."/>
            <person name="Suzuki K.-i.T."/>
            <person name="Hayashi T."/>
            <person name="Toyoda A."/>
            <person name="Oliveira C."/>
            <person name="Osipova E."/>
            <person name="Leigh N.D."/>
            <person name="Simon A."/>
            <person name="Yun M.H."/>
        </authorList>
    </citation>
    <scope>NUCLEOTIDE SEQUENCE</scope>
    <source>
        <strain evidence="2">20211129_DDA</strain>
        <tissue evidence="2">Liver</tissue>
    </source>
</reference>
<sequence length="172" mass="18529">MPVCDAGGSWSCSVSGGSGGSGAVCRLCCGTEKQSTRSKQESILVKSEGTVPTSIRWKGEKRGSDRGAGWPKRAPQGINDHENAIHGVSECCCIQAQSQEFGKWIPASRAQDTAEVYPDPDWKEEQGCVEYPQVVSRPTPVPRTADLWEPESIYETFLMSVSLLSYGVSAAL</sequence>
<feature type="region of interest" description="Disordered" evidence="1">
    <location>
        <begin position="57"/>
        <end position="77"/>
    </location>
</feature>
<dbReference type="AlphaFoldDB" id="A0AAV7S3H9"/>
<keyword evidence="3" id="KW-1185">Reference proteome</keyword>
<evidence type="ECO:0000313" key="2">
    <source>
        <dbReference type="EMBL" id="KAJ1159561.1"/>
    </source>
</evidence>
<comment type="caution">
    <text evidence="2">The sequence shown here is derived from an EMBL/GenBank/DDBJ whole genome shotgun (WGS) entry which is preliminary data.</text>
</comment>
<dbReference type="Proteomes" id="UP001066276">
    <property type="component" value="Chromosome 4_2"/>
</dbReference>
<dbReference type="EMBL" id="JANPWB010000008">
    <property type="protein sequence ID" value="KAJ1159561.1"/>
    <property type="molecule type" value="Genomic_DNA"/>
</dbReference>
<accession>A0AAV7S3H9</accession>
<evidence type="ECO:0000256" key="1">
    <source>
        <dbReference type="SAM" id="MobiDB-lite"/>
    </source>
</evidence>
<name>A0AAV7S3H9_PLEWA</name>
<gene>
    <name evidence="2" type="ORF">NDU88_000068</name>
</gene>